<protein>
    <recommendedName>
        <fullName evidence="6">3-oxo-5-alpha-steroid 4-dehydrogenase C-terminal domain-containing protein</fullName>
    </recommendedName>
</protein>
<dbReference type="Proteomes" id="UP001071777">
    <property type="component" value="Unassembled WGS sequence"/>
</dbReference>
<dbReference type="PROSITE" id="PS50244">
    <property type="entry name" value="S5A_REDUCTASE"/>
    <property type="match status" value="1"/>
</dbReference>
<keyword evidence="4 5" id="KW-0472">Membrane</keyword>
<dbReference type="EMBL" id="JAPCXB010000205">
    <property type="protein sequence ID" value="KAJ1604899.1"/>
    <property type="molecule type" value="Genomic_DNA"/>
</dbReference>
<evidence type="ECO:0000256" key="4">
    <source>
        <dbReference type="ARBA" id="ARBA00023136"/>
    </source>
</evidence>
<feature type="transmembrane region" description="Helical" evidence="5">
    <location>
        <begin position="50"/>
        <end position="73"/>
    </location>
</feature>
<evidence type="ECO:0000313" key="7">
    <source>
        <dbReference type="EMBL" id="KAJ1604899.1"/>
    </source>
</evidence>
<keyword evidence="3 5" id="KW-1133">Transmembrane helix</keyword>
<dbReference type="PANTHER" id="PTHR14624:SF0">
    <property type="entry name" value="POLYPRENOL REDUCTASE"/>
    <property type="match status" value="1"/>
</dbReference>
<dbReference type="PANTHER" id="PTHR14624">
    <property type="entry name" value="DFG10 PROTEIN"/>
    <property type="match status" value="1"/>
</dbReference>
<evidence type="ECO:0000256" key="1">
    <source>
        <dbReference type="ARBA" id="ARBA00004127"/>
    </source>
</evidence>
<evidence type="ECO:0000313" key="8">
    <source>
        <dbReference type="Proteomes" id="UP001071777"/>
    </source>
</evidence>
<keyword evidence="2 5" id="KW-0812">Transmembrane</keyword>
<sequence length="194" mass="22901">MHGKLCKIMKNPKGSNRSSKSIRSINSILGITVIRRLFEELFISSHNTKYSRMNIFVFLYGISYYIMMPITLLSTENIRKDYMPLQFAMFGIFSLIQYNTHVILSKIRDKSPDEYGIPYGGLFKYISCPHYFGEVGIYLSLFMDILNSRYIQSALLYIVVCMCLNAIRTHKWYIYYYEELYTRLGRKAIFPYII</sequence>
<organism evidence="7 8">
    <name type="scientific">Cryptosporidium canis</name>
    <dbReference type="NCBI Taxonomy" id="195482"/>
    <lineage>
        <taxon>Eukaryota</taxon>
        <taxon>Sar</taxon>
        <taxon>Alveolata</taxon>
        <taxon>Apicomplexa</taxon>
        <taxon>Conoidasida</taxon>
        <taxon>Coccidia</taxon>
        <taxon>Eucoccidiorida</taxon>
        <taxon>Eimeriorina</taxon>
        <taxon>Cryptosporidiidae</taxon>
        <taxon>Cryptosporidium</taxon>
    </lineage>
</organism>
<feature type="transmembrane region" description="Helical" evidence="5">
    <location>
        <begin position="150"/>
        <end position="167"/>
    </location>
</feature>
<dbReference type="Pfam" id="PF02544">
    <property type="entry name" value="Steroid_dh"/>
    <property type="match status" value="1"/>
</dbReference>
<comment type="caution">
    <text evidence="7">The sequence shown here is derived from an EMBL/GenBank/DDBJ whole genome shotgun (WGS) entry which is preliminary data.</text>
</comment>
<name>A0ABQ8P1T4_9CRYT</name>
<feature type="transmembrane region" description="Helical" evidence="5">
    <location>
        <begin position="85"/>
        <end position="104"/>
    </location>
</feature>
<gene>
    <name evidence="7" type="ORF">OJ252_3605</name>
</gene>
<evidence type="ECO:0000256" key="5">
    <source>
        <dbReference type="SAM" id="Phobius"/>
    </source>
</evidence>
<feature type="domain" description="3-oxo-5-alpha-steroid 4-dehydrogenase C-terminal" evidence="6">
    <location>
        <begin position="47"/>
        <end position="193"/>
    </location>
</feature>
<reference evidence="7" key="1">
    <citation type="submission" date="2022-10" db="EMBL/GenBank/DDBJ databases">
        <title>Adaptive evolution leads to modifications in subtelomeric GC content in a zoonotic Cryptosporidium species.</title>
        <authorList>
            <person name="Li J."/>
            <person name="Feng Y."/>
            <person name="Xiao L."/>
        </authorList>
    </citation>
    <scope>NUCLEOTIDE SEQUENCE</scope>
    <source>
        <strain evidence="7">25894</strain>
    </source>
</reference>
<evidence type="ECO:0000259" key="6">
    <source>
        <dbReference type="Pfam" id="PF02544"/>
    </source>
</evidence>
<evidence type="ECO:0000256" key="2">
    <source>
        <dbReference type="ARBA" id="ARBA00022692"/>
    </source>
</evidence>
<evidence type="ECO:0000256" key="3">
    <source>
        <dbReference type="ARBA" id="ARBA00022989"/>
    </source>
</evidence>
<proteinExistence type="predicted"/>
<keyword evidence="8" id="KW-1185">Reference proteome</keyword>
<comment type="subcellular location">
    <subcellularLocation>
        <location evidence="1">Endomembrane system</location>
        <topology evidence="1">Multi-pass membrane protein</topology>
    </subcellularLocation>
</comment>
<dbReference type="InterPro" id="IPR039698">
    <property type="entry name" value="Dfg10/SRD5A3"/>
</dbReference>
<accession>A0ABQ8P1T4</accession>
<dbReference type="InterPro" id="IPR001104">
    <property type="entry name" value="3-oxo-5_a-steroid_4-DH_C"/>
</dbReference>